<evidence type="ECO:0000259" key="3">
    <source>
        <dbReference type="PROSITE" id="PS50887"/>
    </source>
</evidence>
<feature type="domain" description="GGDEF" evidence="3">
    <location>
        <begin position="165"/>
        <end position="299"/>
    </location>
</feature>
<gene>
    <name evidence="4" type="ORF">ENU78_04800</name>
</gene>
<dbReference type="GO" id="GO:0005886">
    <property type="term" value="C:plasma membrane"/>
    <property type="evidence" value="ECO:0007669"/>
    <property type="project" value="TreeGrafter"/>
</dbReference>
<dbReference type="FunFam" id="3.30.70.270:FF:000001">
    <property type="entry name" value="Diguanylate cyclase domain protein"/>
    <property type="match status" value="1"/>
</dbReference>
<dbReference type="CDD" id="cd01949">
    <property type="entry name" value="GGDEF"/>
    <property type="match status" value="1"/>
</dbReference>
<comment type="catalytic activity">
    <reaction evidence="2">
        <text>2 GTP = 3',3'-c-di-GMP + 2 diphosphate</text>
        <dbReference type="Rhea" id="RHEA:24898"/>
        <dbReference type="ChEBI" id="CHEBI:33019"/>
        <dbReference type="ChEBI" id="CHEBI:37565"/>
        <dbReference type="ChEBI" id="CHEBI:58805"/>
        <dbReference type="EC" id="2.7.7.65"/>
    </reaction>
</comment>
<dbReference type="SMART" id="SM00267">
    <property type="entry name" value="GGDEF"/>
    <property type="match status" value="1"/>
</dbReference>
<dbReference type="InterPro" id="IPR000160">
    <property type="entry name" value="GGDEF_dom"/>
</dbReference>
<organism evidence="4">
    <name type="scientific">Dictyoglomus thermophilum</name>
    <dbReference type="NCBI Taxonomy" id="14"/>
    <lineage>
        <taxon>Bacteria</taxon>
        <taxon>Pseudomonadati</taxon>
        <taxon>Dictyoglomota</taxon>
        <taxon>Dictyoglomia</taxon>
        <taxon>Dictyoglomales</taxon>
        <taxon>Dictyoglomaceae</taxon>
        <taxon>Dictyoglomus</taxon>
    </lineage>
</organism>
<accession>A0A7C2CRQ2</accession>
<dbReference type="GO" id="GO:1902201">
    <property type="term" value="P:negative regulation of bacterial-type flagellum-dependent cell motility"/>
    <property type="evidence" value="ECO:0007669"/>
    <property type="project" value="TreeGrafter"/>
</dbReference>
<dbReference type="PANTHER" id="PTHR45138:SF9">
    <property type="entry name" value="DIGUANYLATE CYCLASE DGCM-RELATED"/>
    <property type="match status" value="1"/>
</dbReference>
<comment type="caution">
    <text evidence="4">The sequence shown here is derived from an EMBL/GenBank/DDBJ whole genome shotgun (WGS) entry which is preliminary data.</text>
</comment>
<dbReference type="EMBL" id="DTDV01000014">
    <property type="protein sequence ID" value="HGK23753.1"/>
    <property type="molecule type" value="Genomic_DNA"/>
</dbReference>
<protein>
    <recommendedName>
        <fullName evidence="1">diguanylate cyclase</fullName>
        <ecNumber evidence="1">2.7.7.65</ecNumber>
    </recommendedName>
</protein>
<dbReference type="GO" id="GO:0043709">
    <property type="term" value="P:cell adhesion involved in single-species biofilm formation"/>
    <property type="evidence" value="ECO:0007669"/>
    <property type="project" value="TreeGrafter"/>
</dbReference>
<dbReference type="InterPro" id="IPR050469">
    <property type="entry name" value="Diguanylate_Cyclase"/>
</dbReference>
<dbReference type="GO" id="GO:0052621">
    <property type="term" value="F:diguanylate cyclase activity"/>
    <property type="evidence" value="ECO:0007669"/>
    <property type="project" value="UniProtKB-EC"/>
</dbReference>
<evidence type="ECO:0000256" key="2">
    <source>
        <dbReference type="ARBA" id="ARBA00034247"/>
    </source>
</evidence>
<dbReference type="EC" id="2.7.7.65" evidence="1"/>
<dbReference type="PROSITE" id="PS50887">
    <property type="entry name" value="GGDEF"/>
    <property type="match status" value="1"/>
</dbReference>
<dbReference type="AlphaFoldDB" id="A0A7C2CRQ2"/>
<dbReference type="PANTHER" id="PTHR45138">
    <property type="entry name" value="REGULATORY COMPONENTS OF SENSORY TRANSDUCTION SYSTEM"/>
    <property type="match status" value="1"/>
</dbReference>
<evidence type="ECO:0000313" key="4">
    <source>
        <dbReference type="EMBL" id="HGK23753.1"/>
    </source>
</evidence>
<proteinExistence type="predicted"/>
<reference evidence="4" key="1">
    <citation type="journal article" date="2020" name="mSystems">
        <title>Genome- and Community-Level Interaction Insights into Carbon Utilization and Element Cycling Functions of Hydrothermarchaeota in Hydrothermal Sediment.</title>
        <authorList>
            <person name="Zhou Z."/>
            <person name="Liu Y."/>
            <person name="Xu W."/>
            <person name="Pan J."/>
            <person name="Luo Z.H."/>
            <person name="Li M."/>
        </authorList>
    </citation>
    <scope>NUCLEOTIDE SEQUENCE [LARGE SCALE GENOMIC DNA]</scope>
    <source>
        <strain evidence="4">SpSt-70</strain>
    </source>
</reference>
<dbReference type="NCBIfam" id="TIGR00254">
    <property type="entry name" value="GGDEF"/>
    <property type="match status" value="1"/>
</dbReference>
<dbReference type="SUPFAM" id="SSF55073">
    <property type="entry name" value="Nucleotide cyclase"/>
    <property type="match status" value="1"/>
</dbReference>
<dbReference type="InterPro" id="IPR029787">
    <property type="entry name" value="Nucleotide_cyclase"/>
</dbReference>
<dbReference type="Pfam" id="PF00990">
    <property type="entry name" value="GGDEF"/>
    <property type="match status" value="1"/>
</dbReference>
<name>A0A7C2CRQ2_DICTH</name>
<sequence>MAKKPVDVAKVIAKLCNGNFPIKIYDVYIVNPIEKEEFYQNLQIINREEAKEILDMLNFNPNNNFYTSKDIKLFAYNVPEDYILIPLRRNEKLYGFIATSTPTSNDLQDTTLSILYHLTVSLENSFLYEHTEKLSYVDPLTGVYNKRKIDEILENEVSRALRYNRPLSLIFIDIDHFKNINDTYGHIIGDNFLKELALFLLRNTRNIDTIGRFGGEEFVCILPETDLESAYKVGEKLRVRWNIERHIIPIKIDEKIGTLSMGISNLPTHSKNARELLILADNALYKAKKERNKTLIVGNS</sequence>
<evidence type="ECO:0000256" key="1">
    <source>
        <dbReference type="ARBA" id="ARBA00012528"/>
    </source>
</evidence>
<dbReference type="Gene3D" id="3.30.70.270">
    <property type="match status" value="1"/>
</dbReference>
<dbReference type="InterPro" id="IPR043128">
    <property type="entry name" value="Rev_trsase/Diguanyl_cyclase"/>
</dbReference>